<evidence type="ECO:0000313" key="3">
    <source>
        <dbReference type="Proteomes" id="UP000800094"/>
    </source>
</evidence>
<reference evidence="2" key="1">
    <citation type="journal article" date="2020" name="Stud. Mycol.">
        <title>101 Dothideomycetes genomes: a test case for predicting lifestyles and emergence of pathogens.</title>
        <authorList>
            <person name="Haridas S."/>
            <person name="Albert R."/>
            <person name="Binder M."/>
            <person name="Bloem J."/>
            <person name="Labutti K."/>
            <person name="Salamov A."/>
            <person name="Andreopoulos B."/>
            <person name="Baker S."/>
            <person name="Barry K."/>
            <person name="Bills G."/>
            <person name="Bluhm B."/>
            <person name="Cannon C."/>
            <person name="Castanera R."/>
            <person name="Culley D."/>
            <person name="Daum C."/>
            <person name="Ezra D."/>
            <person name="Gonzalez J."/>
            <person name="Henrissat B."/>
            <person name="Kuo A."/>
            <person name="Liang C."/>
            <person name="Lipzen A."/>
            <person name="Lutzoni F."/>
            <person name="Magnuson J."/>
            <person name="Mondo S."/>
            <person name="Nolan M."/>
            <person name="Ohm R."/>
            <person name="Pangilinan J."/>
            <person name="Park H.-J."/>
            <person name="Ramirez L."/>
            <person name="Alfaro M."/>
            <person name="Sun H."/>
            <person name="Tritt A."/>
            <person name="Yoshinaga Y."/>
            <person name="Zwiers L.-H."/>
            <person name="Turgeon B."/>
            <person name="Goodwin S."/>
            <person name="Spatafora J."/>
            <person name="Crous P."/>
            <person name="Grigoriev I."/>
        </authorList>
    </citation>
    <scope>NUCLEOTIDE SEQUENCE</scope>
    <source>
        <strain evidence="2">CBS 122368</strain>
    </source>
</reference>
<evidence type="ECO:0000256" key="1">
    <source>
        <dbReference type="SAM" id="MobiDB-lite"/>
    </source>
</evidence>
<dbReference type="Proteomes" id="UP000800094">
    <property type="component" value="Unassembled WGS sequence"/>
</dbReference>
<dbReference type="GeneID" id="54572686"/>
<feature type="compositionally biased region" description="Basic and acidic residues" evidence="1">
    <location>
        <begin position="96"/>
        <end position="106"/>
    </location>
</feature>
<accession>A0A6A6HZT1</accession>
<evidence type="ECO:0000313" key="2">
    <source>
        <dbReference type="EMBL" id="KAF2243744.1"/>
    </source>
</evidence>
<dbReference type="RefSeq" id="XP_033678748.1">
    <property type="nucleotide sequence ID" value="XM_033819356.1"/>
</dbReference>
<keyword evidence="3" id="KW-1185">Reference proteome</keyword>
<proteinExistence type="predicted"/>
<name>A0A6A6HZT1_9PLEO</name>
<organism evidence="2 3">
    <name type="scientific">Trematosphaeria pertusa</name>
    <dbReference type="NCBI Taxonomy" id="390896"/>
    <lineage>
        <taxon>Eukaryota</taxon>
        <taxon>Fungi</taxon>
        <taxon>Dikarya</taxon>
        <taxon>Ascomycota</taxon>
        <taxon>Pezizomycotina</taxon>
        <taxon>Dothideomycetes</taxon>
        <taxon>Pleosporomycetidae</taxon>
        <taxon>Pleosporales</taxon>
        <taxon>Massarineae</taxon>
        <taxon>Trematosphaeriaceae</taxon>
        <taxon>Trematosphaeria</taxon>
    </lineage>
</organism>
<gene>
    <name evidence="2" type="ORF">BU26DRAFT_108397</name>
</gene>
<feature type="region of interest" description="Disordered" evidence="1">
    <location>
        <begin position="95"/>
        <end position="128"/>
    </location>
</feature>
<dbReference type="EMBL" id="ML987204">
    <property type="protein sequence ID" value="KAF2243744.1"/>
    <property type="molecule type" value="Genomic_DNA"/>
</dbReference>
<sequence length="128" mass="13971">MVGAGKSKRSPYFGMLLLGLVFPRKSKTAGARLVGEACRDVKESARLFEWGTYSSEAFKGYAVSKRGGAIRLCCCLDIPDRQGFDAAGETLAKVNSKHEANGDSERKAKKQKLRRLSQVAGKETAGRW</sequence>
<protein>
    <submittedName>
        <fullName evidence="2">Uncharacterized protein</fullName>
    </submittedName>
</protein>
<dbReference type="AlphaFoldDB" id="A0A6A6HZT1"/>